<dbReference type="PANTHER" id="PTHR33470">
    <property type="entry name" value="OS01G0164075 PROTEIN"/>
    <property type="match status" value="1"/>
</dbReference>
<feature type="compositionally biased region" description="Pro residues" evidence="2">
    <location>
        <begin position="72"/>
        <end position="105"/>
    </location>
</feature>
<feature type="region of interest" description="Disordered" evidence="2">
    <location>
        <begin position="38"/>
        <end position="105"/>
    </location>
</feature>
<dbReference type="Pfam" id="PF01190">
    <property type="entry name" value="Pollen_Ole_e_1"/>
    <property type="match status" value="1"/>
</dbReference>
<evidence type="ECO:0000256" key="2">
    <source>
        <dbReference type="SAM" id="MobiDB-lite"/>
    </source>
</evidence>
<evidence type="ECO:0000313" key="4">
    <source>
        <dbReference type="EMBL" id="KAK2968474.1"/>
    </source>
</evidence>
<comment type="caution">
    <text evidence="4">The sequence shown here is derived from an EMBL/GenBank/DDBJ whole genome shotgun (WGS) entry which is preliminary data.</text>
</comment>
<dbReference type="PRINTS" id="PR01218">
    <property type="entry name" value="PSTLEXTENSIN"/>
</dbReference>
<feature type="chain" id="PRO_5041721671" evidence="3">
    <location>
        <begin position="29"/>
        <end position="217"/>
    </location>
</feature>
<protein>
    <submittedName>
        <fullName evidence="4">Uncharacterized protein</fullName>
    </submittedName>
</protein>
<feature type="signal peptide" evidence="3">
    <location>
        <begin position="1"/>
        <end position="28"/>
    </location>
</feature>
<proteinExistence type="predicted"/>
<evidence type="ECO:0000256" key="1">
    <source>
        <dbReference type="ARBA" id="ARBA00022729"/>
    </source>
</evidence>
<sequence>MGVLQLKPLMLLQQLSVLFLSCSSIVLSYEVDGMSWTQSPHHAPSYSPAEAPQHHKGHHKGHHQAPKAHAPTKPPAHSPSHPPVHPPAYPPSHGHPPVHPPSYPLPPRKLVAVQGAVVKLECNNTKYRLVQKSKTDKNGYFFIMAPKSITTYGSHKCKVSLAFSPSATCNQPTNLHYGLKGAILMPSMSLPHPKLPLQVYSVGPFAFEPSSKVPCPR</sequence>
<keyword evidence="5" id="KW-1185">Reference proteome</keyword>
<organism evidence="4 5">
    <name type="scientific">Escallonia rubra</name>
    <dbReference type="NCBI Taxonomy" id="112253"/>
    <lineage>
        <taxon>Eukaryota</taxon>
        <taxon>Viridiplantae</taxon>
        <taxon>Streptophyta</taxon>
        <taxon>Embryophyta</taxon>
        <taxon>Tracheophyta</taxon>
        <taxon>Spermatophyta</taxon>
        <taxon>Magnoliopsida</taxon>
        <taxon>eudicotyledons</taxon>
        <taxon>Gunneridae</taxon>
        <taxon>Pentapetalae</taxon>
        <taxon>asterids</taxon>
        <taxon>campanulids</taxon>
        <taxon>Escalloniales</taxon>
        <taxon>Escalloniaceae</taxon>
        <taxon>Escallonia</taxon>
    </lineage>
</organism>
<keyword evidence="1 3" id="KW-0732">Signal</keyword>
<dbReference type="PROSITE" id="PS51257">
    <property type="entry name" value="PROKAR_LIPOPROTEIN"/>
    <property type="match status" value="1"/>
</dbReference>
<evidence type="ECO:0000313" key="5">
    <source>
        <dbReference type="Proteomes" id="UP001187471"/>
    </source>
</evidence>
<dbReference type="InterPro" id="IPR003882">
    <property type="entry name" value="Pistil_extensin"/>
</dbReference>
<dbReference type="AlphaFoldDB" id="A0AA88U293"/>
<feature type="compositionally biased region" description="Basic residues" evidence="2">
    <location>
        <begin position="54"/>
        <end position="66"/>
    </location>
</feature>
<dbReference type="Proteomes" id="UP001187471">
    <property type="component" value="Unassembled WGS sequence"/>
</dbReference>
<dbReference type="PANTHER" id="PTHR33470:SF22">
    <property type="entry name" value="POLLEN OLE E 1 ALLERGEN AND EXTENSIN FAMILY PROTEIN"/>
    <property type="match status" value="1"/>
</dbReference>
<accession>A0AA88U293</accession>
<dbReference type="GO" id="GO:0071944">
    <property type="term" value="C:cell periphery"/>
    <property type="evidence" value="ECO:0007669"/>
    <property type="project" value="TreeGrafter"/>
</dbReference>
<gene>
    <name evidence="4" type="ORF">RJ640_030085</name>
</gene>
<dbReference type="EMBL" id="JAVXUO010002916">
    <property type="protein sequence ID" value="KAK2968474.1"/>
    <property type="molecule type" value="Genomic_DNA"/>
</dbReference>
<evidence type="ECO:0000256" key="3">
    <source>
        <dbReference type="SAM" id="SignalP"/>
    </source>
</evidence>
<name>A0AA88U293_9ASTE</name>
<reference evidence="4" key="1">
    <citation type="submission" date="2022-12" db="EMBL/GenBank/DDBJ databases">
        <title>Draft genome assemblies for two species of Escallonia (Escalloniales).</title>
        <authorList>
            <person name="Chanderbali A."/>
            <person name="Dervinis C."/>
            <person name="Anghel I."/>
            <person name="Soltis D."/>
            <person name="Soltis P."/>
            <person name="Zapata F."/>
        </authorList>
    </citation>
    <scope>NUCLEOTIDE SEQUENCE</scope>
    <source>
        <strain evidence="4">UCBG92.1500</strain>
        <tissue evidence="4">Leaf</tissue>
    </source>
</reference>